<feature type="chain" id="PRO_5040800339" description="DUF4468 domain-containing protein" evidence="1">
    <location>
        <begin position="22"/>
        <end position="215"/>
    </location>
</feature>
<accession>A0A9X2F3R0</accession>
<name>A0A9X2F3R0_9SPHI</name>
<organism evidence="2 3">
    <name type="scientific">Solitalea agri</name>
    <dbReference type="NCBI Taxonomy" id="2953739"/>
    <lineage>
        <taxon>Bacteria</taxon>
        <taxon>Pseudomonadati</taxon>
        <taxon>Bacteroidota</taxon>
        <taxon>Sphingobacteriia</taxon>
        <taxon>Sphingobacteriales</taxon>
        <taxon>Sphingobacteriaceae</taxon>
        <taxon>Solitalea</taxon>
    </lineage>
</organism>
<protein>
    <recommendedName>
        <fullName evidence="4">DUF4468 domain-containing protein</fullName>
    </recommendedName>
</protein>
<evidence type="ECO:0000313" key="3">
    <source>
        <dbReference type="Proteomes" id="UP001155182"/>
    </source>
</evidence>
<dbReference type="AlphaFoldDB" id="A0A9X2F3R0"/>
<gene>
    <name evidence="2" type="ORF">NF867_02995</name>
</gene>
<feature type="signal peptide" evidence="1">
    <location>
        <begin position="1"/>
        <end position="21"/>
    </location>
</feature>
<dbReference type="EMBL" id="JAMWYS010000009">
    <property type="protein sequence ID" value="MCO4291826.1"/>
    <property type="molecule type" value="Genomic_DNA"/>
</dbReference>
<dbReference type="RefSeq" id="WP_252586062.1">
    <property type="nucleotide sequence ID" value="NZ_JAMWYS010000009.1"/>
</dbReference>
<comment type="caution">
    <text evidence="2">The sequence shown here is derived from an EMBL/GenBank/DDBJ whole genome shotgun (WGS) entry which is preliminary data.</text>
</comment>
<evidence type="ECO:0000256" key="1">
    <source>
        <dbReference type="SAM" id="SignalP"/>
    </source>
</evidence>
<proteinExistence type="predicted"/>
<keyword evidence="1" id="KW-0732">Signal</keyword>
<sequence>MRLKITLFVVLLSLIIDNAVAQDYILDADSVKYEGYISKAMPRSVKIGLRGKNKDQVFTAGSIKGYFDDMSSITYISKKVLNADEDDFIFIPKGKVISEESTVKFYDGNMKCILNEKVSYLLITTYGGLVSYGGKVSGRSVITELYLENDKVGLKKIPFGFLGDKLETSKILLEYFRDNRSIVTKINTGRIKNTANGIKELVQEYISSNTTTSNN</sequence>
<reference evidence="2" key="1">
    <citation type="submission" date="2022-06" db="EMBL/GenBank/DDBJ databases">
        <title>Solitalea sp. MAHUQ-68 isolated from rhizospheric soil.</title>
        <authorList>
            <person name="Huq M.A."/>
        </authorList>
    </citation>
    <scope>NUCLEOTIDE SEQUENCE</scope>
    <source>
        <strain evidence="2">MAHUQ-68</strain>
    </source>
</reference>
<evidence type="ECO:0000313" key="2">
    <source>
        <dbReference type="EMBL" id="MCO4291826.1"/>
    </source>
</evidence>
<evidence type="ECO:0008006" key="4">
    <source>
        <dbReference type="Google" id="ProtNLM"/>
    </source>
</evidence>
<keyword evidence="3" id="KW-1185">Reference proteome</keyword>
<dbReference type="Proteomes" id="UP001155182">
    <property type="component" value="Unassembled WGS sequence"/>
</dbReference>